<feature type="binding site" evidence="6">
    <location>
        <position position="92"/>
    </location>
    <ligand>
        <name>ATP</name>
        <dbReference type="ChEBI" id="CHEBI:30616"/>
    </ligand>
</feature>
<evidence type="ECO:0000256" key="8">
    <source>
        <dbReference type="SAM" id="MobiDB-lite"/>
    </source>
</evidence>
<dbReference type="PANTHER" id="PTHR24055">
    <property type="entry name" value="MITOGEN-ACTIVATED PROTEIN KINASE"/>
    <property type="match status" value="1"/>
</dbReference>
<dbReference type="PROSITE" id="PS00107">
    <property type="entry name" value="PROTEIN_KINASE_ATP"/>
    <property type="match status" value="1"/>
</dbReference>
<feature type="domain" description="Protein kinase" evidence="9">
    <location>
        <begin position="63"/>
        <end position="356"/>
    </location>
</feature>
<dbReference type="GO" id="GO:0005524">
    <property type="term" value="F:ATP binding"/>
    <property type="evidence" value="ECO:0007669"/>
    <property type="project" value="UniProtKB-UniRule"/>
</dbReference>
<dbReference type="Gene3D" id="1.10.510.10">
    <property type="entry name" value="Transferase(Phosphotransferase) domain 1"/>
    <property type="match status" value="1"/>
</dbReference>
<feature type="compositionally biased region" description="Polar residues" evidence="8">
    <location>
        <begin position="31"/>
        <end position="40"/>
    </location>
</feature>
<dbReference type="Proteomes" id="UP000011087">
    <property type="component" value="Unassembled WGS sequence"/>
</dbReference>
<evidence type="ECO:0000256" key="6">
    <source>
        <dbReference type="PROSITE-ProRule" id="PRU10141"/>
    </source>
</evidence>
<keyword evidence="2" id="KW-0808">Transferase</keyword>
<evidence type="ECO:0000256" key="2">
    <source>
        <dbReference type="ARBA" id="ARBA00022679"/>
    </source>
</evidence>
<keyword evidence="5 6" id="KW-0067">ATP-binding</keyword>
<dbReference type="PROSITE" id="PS50011">
    <property type="entry name" value="PROTEIN_KINASE_DOM"/>
    <property type="match status" value="1"/>
</dbReference>
<evidence type="ECO:0000259" key="9">
    <source>
        <dbReference type="PROSITE" id="PS50011"/>
    </source>
</evidence>
<evidence type="ECO:0000256" key="5">
    <source>
        <dbReference type="ARBA" id="ARBA00022840"/>
    </source>
</evidence>
<dbReference type="InterPro" id="IPR017441">
    <property type="entry name" value="Protein_kinase_ATP_BS"/>
</dbReference>
<dbReference type="GO" id="GO:0004674">
    <property type="term" value="F:protein serine/threonine kinase activity"/>
    <property type="evidence" value="ECO:0007669"/>
    <property type="project" value="UniProtKB-KW"/>
</dbReference>
<dbReference type="FunFam" id="1.10.510.10:FF:000624">
    <property type="entry name" value="Mitogen-activated protein kinase"/>
    <property type="match status" value="1"/>
</dbReference>
<dbReference type="HOGENOM" id="CLU_000288_181_1_1"/>
<dbReference type="OMA" id="QGHAFES"/>
<dbReference type="Pfam" id="PF00069">
    <property type="entry name" value="Pkinase"/>
    <property type="match status" value="1"/>
</dbReference>
<dbReference type="AlphaFoldDB" id="L1JNF5"/>
<feature type="compositionally biased region" description="Polar residues" evidence="8">
    <location>
        <begin position="1"/>
        <end position="17"/>
    </location>
</feature>
<dbReference type="EnsemblProtists" id="EKX49784">
    <property type="protein sequence ID" value="EKX49784"/>
    <property type="gene ID" value="GUITHDRAFT_162104"/>
</dbReference>
<dbReference type="InterPro" id="IPR000719">
    <property type="entry name" value="Prot_kinase_dom"/>
</dbReference>
<organism evidence="10">
    <name type="scientific">Guillardia theta (strain CCMP2712)</name>
    <name type="common">Cryptophyte</name>
    <dbReference type="NCBI Taxonomy" id="905079"/>
    <lineage>
        <taxon>Eukaryota</taxon>
        <taxon>Cryptophyceae</taxon>
        <taxon>Pyrenomonadales</taxon>
        <taxon>Geminigeraceae</taxon>
        <taxon>Guillardia</taxon>
    </lineage>
</organism>
<dbReference type="Gene3D" id="3.30.200.20">
    <property type="entry name" value="Phosphorylase Kinase, domain 1"/>
    <property type="match status" value="1"/>
</dbReference>
<evidence type="ECO:0000313" key="10">
    <source>
        <dbReference type="EMBL" id="EKX49784.1"/>
    </source>
</evidence>
<keyword evidence="4" id="KW-0418">Kinase</keyword>
<evidence type="ECO:0000313" key="11">
    <source>
        <dbReference type="EnsemblProtists" id="EKX49784"/>
    </source>
</evidence>
<keyword evidence="3 6" id="KW-0547">Nucleotide-binding</keyword>
<reference evidence="11" key="3">
    <citation type="submission" date="2015-06" db="UniProtKB">
        <authorList>
            <consortium name="EnsemblProtists"/>
        </authorList>
    </citation>
    <scope>IDENTIFICATION</scope>
</reference>
<dbReference type="PROSITE" id="PS00108">
    <property type="entry name" value="PROTEIN_KINASE_ST"/>
    <property type="match status" value="1"/>
</dbReference>
<keyword evidence="1 7" id="KW-0723">Serine/threonine-protein kinase</keyword>
<dbReference type="SMART" id="SM00220">
    <property type="entry name" value="S_TKc"/>
    <property type="match status" value="1"/>
</dbReference>
<name>L1JNF5_GUITC</name>
<evidence type="ECO:0000256" key="7">
    <source>
        <dbReference type="RuleBase" id="RU000304"/>
    </source>
</evidence>
<feature type="region of interest" description="Disordered" evidence="8">
    <location>
        <begin position="1"/>
        <end position="42"/>
    </location>
</feature>
<dbReference type="EMBL" id="JH992981">
    <property type="protein sequence ID" value="EKX49784.1"/>
    <property type="molecule type" value="Genomic_DNA"/>
</dbReference>
<protein>
    <recommendedName>
        <fullName evidence="9">Protein kinase domain-containing protein</fullName>
    </recommendedName>
</protein>
<reference evidence="12" key="2">
    <citation type="submission" date="2012-11" db="EMBL/GenBank/DDBJ databases">
        <authorList>
            <person name="Kuo A."/>
            <person name="Curtis B.A."/>
            <person name="Tanifuji G."/>
            <person name="Burki F."/>
            <person name="Gruber A."/>
            <person name="Irimia M."/>
            <person name="Maruyama S."/>
            <person name="Arias M.C."/>
            <person name="Ball S.G."/>
            <person name="Gile G.H."/>
            <person name="Hirakawa Y."/>
            <person name="Hopkins J.F."/>
            <person name="Rensing S.A."/>
            <person name="Schmutz J."/>
            <person name="Symeonidi A."/>
            <person name="Elias M."/>
            <person name="Eveleigh R.J."/>
            <person name="Herman E.K."/>
            <person name="Klute M.J."/>
            <person name="Nakayama T."/>
            <person name="Obornik M."/>
            <person name="Reyes-Prieto A."/>
            <person name="Armbrust E.V."/>
            <person name="Aves S.J."/>
            <person name="Beiko R.G."/>
            <person name="Coutinho P."/>
            <person name="Dacks J.B."/>
            <person name="Durnford D.G."/>
            <person name="Fast N.M."/>
            <person name="Green B.R."/>
            <person name="Grisdale C."/>
            <person name="Hempe F."/>
            <person name="Henrissat B."/>
            <person name="Hoppner M.P."/>
            <person name="Ishida K.-I."/>
            <person name="Kim E."/>
            <person name="Koreny L."/>
            <person name="Kroth P.G."/>
            <person name="Liu Y."/>
            <person name="Malik S.-B."/>
            <person name="Maier U.G."/>
            <person name="McRose D."/>
            <person name="Mock T."/>
            <person name="Neilson J.A."/>
            <person name="Onodera N.T."/>
            <person name="Poole A.M."/>
            <person name="Pritham E.J."/>
            <person name="Richards T.A."/>
            <person name="Rocap G."/>
            <person name="Roy S.W."/>
            <person name="Sarai C."/>
            <person name="Schaack S."/>
            <person name="Shirato S."/>
            <person name="Slamovits C.H."/>
            <person name="Spencer D.F."/>
            <person name="Suzuki S."/>
            <person name="Worden A.Z."/>
            <person name="Zauner S."/>
            <person name="Barry K."/>
            <person name="Bell C."/>
            <person name="Bharti A.K."/>
            <person name="Crow J.A."/>
            <person name="Grimwood J."/>
            <person name="Kramer R."/>
            <person name="Lindquist E."/>
            <person name="Lucas S."/>
            <person name="Salamov A."/>
            <person name="McFadden G.I."/>
            <person name="Lane C.E."/>
            <person name="Keeling P.J."/>
            <person name="Gray M.W."/>
            <person name="Grigoriev I.V."/>
            <person name="Archibald J.M."/>
        </authorList>
    </citation>
    <scope>NUCLEOTIDE SEQUENCE</scope>
    <source>
        <strain evidence="12">CCMP2712</strain>
    </source>
</reference>
<evidence type="ECO:0000256" key="1">
    <source>
        <dbReference type="ARBA" id="ARBA00022527"/>
    </source>
</evidence>
<keyword evidence="12" id="KW-1185">Reference proteome</keyword>
<gene>
    <name evidence="10" type="ORF">GUITHDRAFT_162104</name>
</gene>
<dbReference type="eggNOG" id="KOG0660">
    <property type="taxonomic scope" value="Eukaryota"/>
</dbReference>
<dbReference type="InterPro" id="IPR050117">
    <property type="entry name" value="MAPK"/>
</dbReference>
<sequence>MTCTAMDSSPQLPSGPSSIPAHRRASDSLEESISTPQNSKAPEVLDLRNKSASCSVFELANRYTVKKVIGKGAFGCVVAGEDEFGNPVAIKKLSHAVSDSRSSRRLLRELRFLRHVRGHPNVISVEDVVVKQRGGEVDVYIVTELMEADLEQIIKSSQALTTEHVRCLIFQIINGLRHIHSAGIVHRDLKPANMIVDSECRLKICDLGLSRHIADPSVSQHYDAKFTDYVVTRWYRAPELLLGNRIYDHKVDLWAAGCILGELLGRKALFKGSDTGDMLRKQVGVIGSPSEADLAMLTGDEAARNYMRKMPVRPRVNSFELFPGGDLAALELLDSLLQWDSRRRIGADEALRSSFLLELFEPASSLATNHCELAAISCGSLGSEQVTNLIFLEGALWRTRSGHRCSPIDLEMRSNPRVPHFCACSCGQKFRRGCDFLQHLEGLA</sequence>
<dbReference type="RefSeq" id="XP_005836764.1">
    <property type="nucleotide sequence ID" value="XM_005836707.1"/>
</dbReference>
<proteinExistence type="inferred from homology"/>
<evidence type="ECO:0000256" key="3">
    <source>
        <dbReference type="ARBA" id="ARBA00022741"/>
    </source>
</evidence>
<evidence type="ECO:0000313" key="12">
    <source>
        <dbReference type="Proteomes" id="UP000011087"/>
    </source>
</evidence>
<reference evidence="10 12" key="1">
    <citation type="journal article" date="2012" name="Nature">
        <title>Algal genomes reveal evolutionary mosaicism and the fate of nucleomorphs.</title>
        <authorList>
            <consortium name="DOE Joint Genome Institute"/>
            <person name="Curtis B.A."/>
            <person name="Tanifuji G."/>
            <person name="Burki F."/>
            <person name="Gruber A."/>
            <person name="Irimia M."/>
            <person name="Maruyama S."/>
            <person name="Arias M.C."/>
            <person name="Ball S.G."/>
            <person name="Gile G.H."/>
            <person name="Hirakawa Y."/>
            <person name="Hopkins J.F."/>
            <person name="Kuo A."/>
            <person name="Rensing S.A."/>
            <person name="Schmutz J."/>
            <person name="Symeonidi A."/>
            <person name="Elias M."/>
            <person name="Eveleigh R.J."/>
            <person name="Herman E.K."/>
            <person name="Klute M.J."/>
            <person name="Nakayama T."/>
            <person name="Obornik M."/>
            <person name="Reyes-Prieto A."/>
            <person name="Armbrust E.V."/>
            <person name="Aves S.J."/>
            <person name="Beiko R.G."/>
            <person name="Coutinho P."/>
            <person name="Dacks J.B."/>
            <person name="Durnford D.G."/>
            <person name="Fast N.M."/>
            <person name="Green B.R."/>
            <person name="Grisdale C.J."/>
            <person name="Hempel F."/>
            <person name="Henrissat B."/>
            <person name="Hoppner M.P."/>
            <person name="Ishida K."/>
            <person name="Kim E."/>
            <person name="Koreny L."/>
            <person name="Kroth P.G."/>
            <person name="Liu Y."/>
            <person name="Malik S.B."/>
            <person name="Maier U.G."/>
            <person name="McRose D."/>
            <person name="Mock T."/>
            <person name="Neilson J.A."/>
            <person name="Onodera N.T."/>
            <person name="Poole A.M."/>
            <person name="Pritham E.J."/>
            <person name="Richards T.A."/>
            <person name="Rocap G."/>
            <person name="Roy S.W."/>
            <person name="Sarai C."/>
            <person name="Schaack S."/>
            <person name="Shirato S."/>
            <person name="Slamovits C.H."/>
            <person name="Spencer D.F."/>
            <person name="Suzuki S."/>
            <person name="Worden A.Z."/>
            <person name="Zauner S."/>
            <person name="Barry K."/>
            <person name="Bell C."/>
            <person name="Bharti A.K."/>
            <person name="Crow J.A."/>
            <person name="Grimwood J."/>
            <person name="Kramer R."/>
            <person name="Lindquist E."/>
            <person name="Lucas S."/>
            <person name="Salamov A."/>
            <person name="McFadden G.I."/>
            <person name="Lane C.E."/>
            <person name="Keeling P.J."/>
            <person name="Gray M.W."/>
            <person name="Grigoriev I.V."/>
            <person name="Archibald J.M."/>
        </authorList>
    </citation>
    <scope>NUCLEOTIDE SEQUENCE</scope>
    <source>
        <strain evidence="10 12">CCMP2712</strain>
    </source>
</reference>
<dbReference type="InterPro" id="IPR011009">
    <property type="entry name" value="Kinase-like_dom_sf"/>
</dbReference>
<dbReference type="PaxDb" id="55529-EKX49784"/>
<accession>L1JNF5</accession>
<dbReference type="InterPro" id="IPR008271">
    <property type="entry name" value="Ser/Thr_kinase_AS"/>
</dbReference>
<dbReference type="STRING" id="905079.L1JNF5"/>
<evidence type="ECO:0000256" key="4">
    <source>
        <dbReference type="ARBA" id="ARBA00022777"/>
    </source>
</evidence>
<dbReference type="SUPFAM" id="SSF56112">
    <property type="entry name" value="Protein kinase-like (PK-like)"/>
    <property type="match status" value="1"/>
</dbReference>
<dbReference type="GeneID" id="17306433"/>
<comment type="similarity">
    <text evidence="7">Belongs to the protein kinase superfamily.</text>
</comment>
<dbReference type="KEGG" id="gtt:GUITHDRAFT_162104"/>